<organism evidence="4 5">
    <name type="scientific">Komagataella phaffii (strain GS115 / ATCC 20864)</name>
    <name type="common">Yeast</name>
    <name type="synonym">Pichia pastoris</name>
    <dbReference type="NCBI Taxonomy" id="644223"/>
    <lineage>
        <taxon>Eukaryota</taxon>
        <taxon>Fungi</taxon>
        <taxon>Dikarya</taxon>
        <taxon>Ascomycota</taxon>
        <taxon>Saccharomycotina</taxon>
        <taxon>Pichiomycetes</taxon>
        <taxon>Pichiales</taxon>
        <taxon>Pichiaceae</taxon>
        <taxon>Komagataella</taxon>
    </lineage>
</organism>
<dbReference type="PANTHER" id="PTHR12412:SF2">
    <property type="entry name" value="NUCLEAR CAP-BINDING PROTEIN SUBUNIT 1"/>
    <property type="match status" value="1"/>
</dbReference>
<dbReference type="Proteomes" id="UP000000314">
    <property type="component" value="Chromosome 2"/>
</dbReference>
<proteinExistence type="predicted"/>
<dbReference type="STRING" id="644223.C4R1D3"/>
<dbReference type="InParanoid" id="C4R1D3"/>
<dbReference type="PANTHER" id="PTHR12412">
    <property type="entry name" value="CAP BINDING PROTEIN"/>
    <property type="match status" value="1"/>
</dbReference>
<feature type="domain" description="MIF4G-like type 1" evidence="2">
    <location>
        <begin position="341"/>
        <end position="579"/>
    </location>
</feature>
<accession>C4R1D3</accession>
<dbReference type="RefSeq" id="XP_002491587.1">
    <property type="nucleotide sequence ID" value="XM_002491542.1"/>
</dbReference>
<dbReference type="OMA" id="CAAEGLM"/>
<dbReference type="Gene3D" id="1.25.40.180">
    <property type="match status" value="3"/>
</dbReference>
<sequence>MSGIKREREQDDSGQDEHAPLQESFKRARVVNDESRVVKSLCIQLSKIGENPDAYANDSIYSAVPFASDIGSDTFRDAILRFAKAFVLEQPHKLFHFSGVVLLANSKNEKVGLFLIEYIHQQIQDLLNGTNKDSSNVGKFTKIKAYLRFLASLLPMISTDSVYNIFSQFLKLSLTVKDSNLGQLLYFIVTSSIPFIVASNQGSEEYKEIANKLIEEASAYSDETIAPNDLLLVFQSLNGSSSDLPYEPKLLVNLILPAVKTLQSGNWENLPFIDTYSKVLPEIEKSEAPIAKHSIPQFNIAEYSEYPMVGSVEQLWKHPRTLFEAHPESSTKNNNKFQTKPPVESYLALLLRDQVQDLVVSMEYNRFVVSAQLLLFSKFYKEKLFCKSLSSPQKLSILCDLLNDPDSATSLNSEGDSNVALLIDEVQQNIKDGYVSTWKIEDVITESVLDLMLHLPKLDFPPAVYYGTLLVECCNKDLKQISRTPGNQTSAITKSVGALIEYLYKQNKFLDYSLRLLYLDWITIQFSNFEFEWRWEDWANDEERLRASKFHPNAILIRNLIGKEVRMASVATIRKTLPEEFHRYLDLSIYSKDRMAQDTKDIFGELSSLFTKDVETYENGSIKVKDEDIELTDSFLFINEEHPFMNDCIDVYDNLHQSDVSVEQFSQIIADLKTKLQQHSAFSINSDKYIIMLLIQATCVTGGRSLSIFNRALGVSKDKIRAVFDTLIDDKSLLNSWIIDSVLILWNHEPRIGYLLIEKLCHEKFITASSIVDSVFSYESSLPMISQFYTIELVNRLFESHGEEKEFLFSIFKNFITSMNSLIKSLGITDVISAPAEDEELGEVNELKWGYVQLCSLLKSLLRDHFASFFPLRDQLEEELTIEHEPTKKFILSILGDA</sequence>
<feature type="domain" description="MIF4G-like type 2" evidence="3">
    <location>
        <begin position="635"/>
        <end position="798"/>
    </location>
</feature>
<evidence type="ECO:0000313" key="4">
    <source>
        <dbReference type="EMBL" id="CAY69307.1"/>
    </source>
</evidence>
<dbReference type="InterPro" id="IPR015174">
    <property type="entry name" value="MIF4G-like_typ-2"/>
</dbReference>
<evidence type="ECO:0000259" key="3">
    <source>
        <dbReference type="Pfam" id="PF09090"/>
    </source>
</evidence>
<dbReference type="GO" id="GO:0005634">
    <property type="term" value="C:nucleus"/>
    <property type="evidence" value="ECO:0007669"/>
    <property type="project" value="TreeGrafter"/>
</dbReference>
<dbReference type="HOGENOM" id="CLU_011380_0_0_1"/>
<gene>
    <name evidence="4" type="ordered locus">PAS_chr2-1_0662</name>
</gene>
<evidence type="ECO:0000256" key="1">
    <source>
        <dbReference type="SAM" id="MobiDB-lite"/>
    </source>
</evidence>
<dbReference type="GeneID" id="8199276"/>
<dbReference type="AlphaFoldDB" id="C4R1D3"/>
<dbReference type="OrthoDB" id="10252707at2759"/>
<dbReference type="KEGG" id="ppa:PAS_chr2-1_0662"/>
<reference evidence="4 5" key="1">
    <citation type="journal article" date="2009" name="Nat. Biotechnol.">
        <title>Genome sequence of the recombinant protein production host Pichia pastoris.</title>
        <authorList>
            <person name="De Schutter K."/>
            <person name="Lin Y.C."/>
            <person name="Tiels P."/>
            <person name="Van Hecke A."/>
            <person name="Glinka S."/>
            <person name="Weber-Lehmann J."/>
            <person name="Rouze P."/>
            <person name="Van de Peer Y."/>
            <person name="Callewaert N."/>
        </authorList>
    </citation>
    <scope>NUCLEOTIDE SEQUENCE [LARGE SCALE GENOMIC DNA]</scope>
    <source>
        <strain evidence="5">GS115 / ATCC 20864</strain>
    </source>
</reference>
<evidence type="ECO:0000313" key="5">
    <source>
        <dbReference type="Proteomes" id="UP000000314"/>
    </source>
</evidence>
<dbReference type="SUPFAM" id="SSF48371">
    <property type="entry name" value="ARM repeat"/>
    <property type="match status" value="3"/>
</dbReference>
<dbReference type="eggNOG" id="KOG1104">
    <property type="taxonomic scope" value="Eukaryota"/>
</dbReference>
<dbReference type="Pfam" id="PF09088">
    <property type="entry name" value="MIF4G_like"/>
    <property type="match status" value="1"/>
</dbReference>
<feature type="region of interest" description="Disordered" evidence="1">
    <location>
        <begin position="1"/>
        <end position="25"/>
    </location>
</feature>
<dbReference type="GO" id="GO:0005846">
    <property type="term" value="C:nuclear cap binding complex"/>
    <property type="evidence" value="ECO:0007669"/>
    <property type="project" value="InterPro"/>
</dbReference>
<name>C4R1D3_KOMPG</name>
<dbReference type="FunCoup" id="C4R1D3">
    <property type="interactions" value="1000"/>
</dbReference>
<dbReference type="GO" id="GO:0006406">
    <property type="term" value="P:mRNA export from nucleus"/>
    <property type="evidence" value="ECO:0007669"/>
    <property type="project" value="InterPro"/>
</dbReference>
<dbReference type="GO" id="GO:0000184">
    <property type="term" value="P:nuclear-transcribed mRNA catabolic process, nonsense-mediated decay"/>
    <property type="evidence" value="ECO:0007669"/>
    <property type="project" value="TreeGrafter"/>
</dbReference>
<dbReference type="GO" id="GO:0003729">
    <property type="term" value="F:mRNA binding"/>
    <property type="evidence" value="ECO:0007669"/>
    <property type="project" value="TreeGrafter"/>
</dbReference>
<dbReference type="InterPro" id="IPR027159">
    <property type="entry name" value="CBP80"/>
</dbReference>
<dbReference type="GO" id="GO:0000339">
    <property type="term" value="F:RNA cap binding"/>
    <property type="evidence" value="ECO:0007669"/>
    <property type="project" value="InterPro"/>
</dbReference>
<keyword evidence="5" id="KW-1185">Reference proteome</keyword>
<dbReference type="Pfam" id="PF09090">
    <property type="entry name" value="MIF4G_like_2"/>
    <property type="match status" value="1"/>
</dbReference>
<dbReference type="InterPro" id="IPR015172">
    <property type="entry name" value="MIF4G-like_typ-1"/>
</dbReference>
<evidence type="ECO:0000259" key="2">
    <source>
        <dbReference type="Pfam" id="PF09088"/>
    </source>
</evidence>
<dbReference type="EMBL" id="FN392320">
    <property type="protein sequence ID" value="CAY69307.1"/>
    <property type="molecule type" value="Genomic_DNA"/>
</dbReference>
<dbReference type="InterPro" id="IPR016024">
    <property type="entry name" value="ARM-type_fold"/>
</dbReference>
<protein>
    <submittedName>
        <fullName evidence="4">Large subunit of the nuclear mRNA cap-binding protein complex</fullName>
    </submittedName>
</protein>